<reference evidence="5" key="1">
    <citation type="journal article" date="2019" name="Int. J. Syst. Evol. Microbiol.">
        <title>The Global Catalogue of Microorganisms (GCM) 10K type strain sequencing project: providing services to taxonomists for standard genome sequencing and annotation.</title>
        <authorList>
            <consortium name="The Broad Institute Genomics Platform"/>
            <consortium name="The Broad Institute Genome Sequencing Center for Infectious Disease"/>
            <person name="Wu L."/>
            <person name="Ma J."/>
        </authorList>
    </citation>
    <scope>NUCLEOTIDE SEQUENCE [LARGE SCALE GENOMIC DNA]</scope>
    <source>
        <strain evidence="5">IBRC-M 10490</strain>
    </source>
</reference>
<evidence type="ECO:0000313" key="4">
    <source>
        <dbReference type="EMBL" id="MFC4374847.1"/>
    </source>
</evidence>
<feature type="transmembrane region" description="Helical" evidence="2">
    <location>
        <begin position="12"/>
        <end position="34"/>
    </location>
</feature>
<dbReference type="Gene3D" id="3.40.190.10">
    <property type="entry name" value="Periplasmic binding protein-like II"/>
    <property type="match status" value="2"/>
</dbReference>
<comment type="caution">
    <text evidence="4">The sequence shown here is derived from an EMBL/GenBank/DDBJ whole genome shotgun (WGS) entry which is preliminary data.</text>
</comment>
<dbReference type="PANTHER" id="PTHR30570">
    <property type="entry name" value="PERIPLASMIC PHOSPHATE BINDING COMPONENT OF PHOSPHATE ABC TRANSPORTER"/>
    <property type="match status" value="1"/>
</dbReference>
<keyword evidence="5" id="KW-1185">Reference proteome</keyword>
<keyword evidence="1" id="KW-0732">Signal</keyword>
<feature type="domain" description="PBP" evidence="3">
    <location>
        <begin position="246"/>
        <end position="490"/>
    </location>
</feature>
<dbReference type="InterPro" id="IPR050811">
    <property type="entry name" value="Phosphate_ABC_transporter"/>
</dbReference>
<evidence type="ECO:0000256" key="1">
    <source>
        <dbReference type="ARBA" id="ARBA00022729"/>
    </source>
</evidence>
<accession>A0ABV8VHK4</accession>
<dbReference type="RefSeq" id="WP_378560563.1">
    <property type="nucleotide sequence ID" value="NZ_JBHSDL010000014.1"/>
</dbReference>
<feature type="transmembrane region" description="Helical" evidence="2">
    <location>
        <begin position="218"/>
        <end position="240"/>
    </location>
</feature>
<sequence>MGQPVDEFPLEIVLSIVGIVVALATFLGEFVLVGRRRLGYRVQMDTPVTGEVEFPAPATAADPDVTGVLRNLRTTTDGALSLVLVRIENSGSLGINDGDYTMRIRDRESVGLHLCFPEREVIGVAVTELQGVPRENLGHDSGIGRRVERSASSAEGRPATLTGIVDLPKVPLERGDHYKVLAVLNRPAGSGHAPEPTLSGGMRGGRVVKTESNGRPPWILVALSLFLLTLVVVQLVVAVVRPDPPPRDCAAGDLTVVGSSAMAPMIGKAAENYRRTCTGARFSFDFTGTEPGLRALTRAGQTETMLAIGDGAKGNSFQSLTEHPLALGSFSMVVHPDVGLTDLTTSQIRALYRGNVVNWQQLGGPDLPVVLIDRTAGSGTRRALESRLLEDNRKVFRYASCVGMAPGGAQCEVDVTEEVAVFVAKIPGAVGYLETSAAGDGVRAVTIDGVGPSPDTLRGGDYPFTGVEYAYTHGPVAGDSLAAQFLDYLVRGKARLTVAEFGNIPCGDPAVSKFCTP</sequence>
<protein>
    <submittedName>
        <fullName evidence="4">PstS family phosphate ABC transporter substrate-binding protein</fullName>
    </submittedName>
</protein>
<keyword evidence="2" id="KW-1133">Transmembrane helix</keyword>
<evidence type="ECO:0000256" key="2">
    <source>
        <dbReference type="SAM" id="Phobius"/>
    </source>
</evidence>
<dbReference type="InterPro" id="IPR024370">
    <property type="entry name" value="PBP_domain"/>
</dbReference>
<evidence type="ECO:0000313" key="5">
    <source>
        <dbReference type="Proteomes" id="UP001595844"/>
    </source>
</evidence>
<proteinExistence type="predicted"/>
<name>A0ABV8VHK4_9NOCA</name>
<keyword evidence="2" id="KW-0812">Transmembrane</keyword>
<organism evidence="4 5">
    <name type="scientific">Nocardia halotolerans</name>
    <dbReference type="NCBI Taxonomy" id="1755878"/>
    <lineage>
        <taxon>Bacteria</taxon>
        <taxon>Bacillati</taxon>
        <taxon>Actinomycetota</taxon>
        <taxon>Actinomycetes</taxon>
        <taxon>Mycobacteriales</taxon>
        <taxon>Nocardiaceae</taxon>
        <taxon>Nocardia</taxon>
    </lineage>
</organism>
<evidence type="ECO:0000259" key="3">
    <source>
        <dbReference type="Pfam" id="PF12849"/>
    </source>
</evidence>
<dbReference type="Pfam" id="PF12849">
    <property type="entry name" value="PBP_like_2"/>
    <property type="match status" value="1"/>
</dbReference>
<keyword evidence="2" id="KW-0472">Membrane</keyword>
<gene>
    <name evidence="4" type="ORF">ACFO5K_12120</name>
</gene>
<dbReference type="Proteomes" id="UP001595844">
    <property type="component" value="Unassembled WGS sequence"/>
</dbReference>
<dbReference type="PANTHER" id="PTHR30570:SF1">
    <property type="entry name" value="PHOSPHATE-BINDING PROTEIN PSTS"/>
    <property type="match status" value="1"/>
</dbReference>
<dbReference type="EMBL" id="JBHSDL010000014">
    <property type="protein sequence ID" value="MFC4374847.1"/>
    <property type="molecule type" value="Genomic_DNA"/>
</dbReference>
<dbReference type="SUPFAM" id="SSF53850">
    <property type="entry name" value="Periplasmic binding protein-like II"/>
    <property type="match status" value="1"/>
</dbReference>